<sequence length="205" mass="21734">MSKFSTLAALATAVAALVAPSLASAQEGPWMVRARVLNLDSANKDSTGLGLSVNNKTFPEVDISYFLAPNVAAELILTYPQKHTLYSNGAEIGSLKHLPPTLTLQYHFSPTSTVRPYVGAGLNFTNFSAVKFAPAVATALSPSIKHNSFGLAAQVGVDFEVSKGLYLNLDLKKVSLGTKVYSKGTEVGTFKVNPVLASVGLGWRF</sequence>
<dbReference type="Gene3D" id="2.40.160.20">
    <property type="match status" value="1"/>
</dbReference>
<proteinExistence type="predicted"/>
<keyword evidence="2" id="KW-0732">Signal</keyword>
<gene>
    <name evidence="3" type="ORF">ABDJ85_02410</name>
</gene>
<dbReference type="InterPro" id="IPR005618">
    <property type="entry name" value="OMPW"/>
</dbReference>
<comment type="caution">
    <text evidence="3">The sequence shown here is derived from an EMBL/GenBank/DDBJ whole genome shotgun (WGS) entry which is preliminary data.</text>
</comment>
<dbReference type="PANTHER" id="PTHR36920:SF1">
    <property type="entry name" value="OUTER MEMBRANE PROTEIN W"/>
    <property type="match status" value="1"/>
</dbReference>
<feature type="chain" id="PRO_5045570400" evidence="2">
    <location>
        <begin position="26"/>
        <end position="205"/>
    </location>
</feature>
<dbReference type="InterPro" id="IPR011250">
    <property type="entry name" value="OMP/PagP_B-barrel"/>
</dbReference>
<evidence type="ECO:0000256" key="2">
    <source>
        <dbReference type="SAM" id="SignalP"/>
    </source>
</evidence>
<dbReference type="RefSeq" id="WP_347703132.1">
    <property type="nucleotide sequence ID" value="NZ_JBDPZD010000001.1"/>
</dbReference>
<protein>
    <submittedName>
        <fullName evidence="3">OmpW family outer membrane protein</fullName>
    </submittedName>
</protein>
<dbReference type="PANTHER" id="PTHR36920">
    <property type="match status" value="1"/>
</dbReference>
<dbReference type="SUPFAM" id="SSF56925">
    <property type="entry name" value="OMPA-like"/>
    <property type="match status" value="1"/>
</dbReference>
<name>A0ABV0FXA0_9BURK</name>
<dbReference type="Proteomes" id="UP001495147">
    <property type="component" value="Unassembled WGS sequence"/>
</dbReference>
<feature type="signal peptide" evidence="2">
    <location>
        <begin position="1"/>
        <end position="25"/>
    </location>
</feature>
<accession>A0ABV0FXA0</accession>
<dbReference type="Pfam" id="PF03922">
    <property type="entry name" value="OmpW"/>
    <property type="match status" value="1"/>
</dbReference>
<comment type="subcellular location">
    <subcellularLocation>
        <location evidence="1">Cell outer membrane</location>
    </subcellularLocation>
</comment>
<keyword evidence="4" id="KW-1185">Reference proteome</keyword>
<organism evidence="3 4">
    <name type="scientific">Roseateles paludis</name>
    <dbReference type="NCBI Taxonomy" id="3145238"/>
    <lineage>
        <taxon>Bacteria</taxon>
        <taxon>Pseudomonadati</taxon>
        <taxon>Pseudomonadota</taxon>
        <taxon>Betaproteobacteria</taxon>
        <taxon>Burkholderiales</taxon>
        <taxon>Sphaerotilaceae</taxon>
        <taxon>Roseateles</taxon>
    </lineage>
</organism>
<evidence type="ECO:0000313" key="4">
    <source>
        <dbReference type="Proteomes" id="UP001495147"/>
    </source>
</evidence>
<evidence type="ECO:0000313" key="3">
    <source>
        <dbReference type="EMBL" id="MEO3690300.1"/>
    </source>
</evidence>
<evidence type="ECO:0000256" key="1">
    <source>
        <dbReference type="ARBA" id="ARBA00004442"/>
    </source>
</evidence>
<dbReference type="EMBL" id="JBDPZD010000001">
    <property type="protein sequence ID" value="MEO3690300.1"/>
    <property type="molecule type" value="Genomic_DNA"/>
</dbReference>
<reference evidence="3 4" key="1">
    <citation type="submission" date="2024-05" db="EMBL/GenBank/DDBJ databases">
        <title>Roseateles sp. DJS-2-20 16S ribosomal RNA gene Genome sequencing and assembly.</title>
        <authorList>
            <person name="Woo H."/>
        </authorList>
    </citation>
    <scope>NUCLEOTIDE SEQUENCE [LARGE SCALE GENOMIC DNA]</scope>
    <source>
        <strain evidence="3 4">DJS-2-20</strain>
    </source>
</reference>